<keyword evidence="6" id="KW-0732">Signal</keyword>
<name>A0A830BDR2_9LAMI</name>
<sequence>MSNTNRSLFSASDVVFDAAQSLYSQEGLKEKDRITKLPGQPNVAFSQYGGYVTVDQKAGRALYYYFAEAQHSANSLPLLLWLNGGPGCSSLAYGAMQELGPFRVKSDGKTLFLNEYSWNHAANLLFLESPAGVGFSYSNTTDDVVSGGDKRTAIDNYAFLLNWLERFPEYKNREFYISGESYAGHYVPQLAHVILRHNRMPNNTIINLKGIIIGNAVINDETDNIGQWEYLASHALITEDLANQALKDCDYRVFNPTQPINMSDKCNKTFNEYLRESGDINIYNIYAPVCLNTNLTDTTPKNTSIFDPDPCSYGYVYVYLNRADVQKALHANVTKISDYDWELCSYVLQTWTDSPYTVLDLLKEFLDIYGLRVWIFSGDVDGRVPVTSTQLSIKEMKRSIQSYWRPWYLNKSVGGYTQEYEGGLTFATVRGAGHEVPTYQPSRAHTLIQSFLAGKKLPVNYSDIDLRNNERYAPPFIEMGEVSLNLRLPSLTMIP</sequence>
<evidence type="ECO:0000256" key="6">
    <source>
        <dbReference type="ARBA" id="ARBA00022729"/>
    </source>
</evidence>
<dbReference type="PROSITE" id="PS00560">
    <property type="entry name" value="CARBOXYPEPT_SER_HIS"/>
    <property type="match status" value="1"/>
</dbReference>
<dbReference type="Proteomes" id="UP000653305">
    <property type="component" value="Unassembled WGS sequence"/>
</dbReference>
<dbReference type="PANTHER" id="PTHR11802:SF132">
    <property type="entry name" value="SERINE CARBOXYPEPTIDASE-LIKE 36-RELATED"/>
    <property type="match status" value="1"/>
</dbReference>
<evidence type="ECO:0000256" key="10">
    <source>
        <dbReference type="ARBA" id="ARBA00037399"/>
    </source>
</evidence>
<dbReference type="SUPFAM" id="SSF53474">
    <property type="entry name" value="alpha/beta-Hydrolases"/>
    <property type="match status" value="1"/>
</dbReference>
<dbReference type="InterPro" id="IPR029058">
    <property type="entry name" value="AB_hydrolase_fold"/>
</dbReference>
<keyword evidence="13" id="KW-1185">Reference proteome</keyword>
<comment type="similarity">
    <text evidence="2 11">Belongs to the peptidase S10 family.</text>
</comment>
<dbReference type="GO" id="GO:0004185">
    <property type="term" value="F:serine-type carboxypeptidase activity"/>
    <property type="evidence" value="ECO:0007669"/>
    <property type="project" value="UniProtKB-UniRule"/>
</dbReference>
<keyword evidence="4 11" id="KW-0121">Carboxypeptidase</keyword>
<dbReference type="GO" id="GO:0005576">
    <property type="term" value="C:extracellular region"/>
    <property type="evidence" value="ECO:0007669"/>
    <property type="project" value="UniProtKB-SubCell"/>
</dbReference>
<dbReference type="OrthoDB" id="443318at2759"/>
<keyword evidence="3" id="KW-0964">Secreted</keyword>
<evidence type="ECO:0000313" key="13">
    <source>
        <dbReference type="Proteomes" id="UP000653305"/>
    </source>
</evidence>
<gene>
    <name evidence="12" type="ORF">PHJA_000572900</name>
</gene>
<dbReference type="Gene3D" id="6.10.250.940">
    <property type="match status" value="1"/>
</dbReference>
<comment type="function">
    <text evidence="10">Probable carboxypeptidase.</text>
</comment>
<keyword evidence="7 11" id="KW-0378">Hydrolase</keyword>
<reference evidence="12" key="1">
    <citation type="submission" date="2020-07" db="EMBL/GenBank/DDBJ databases">
        <title>Ethylene signaling mediates host invasion by parasitic plants.</title>
        <authorList>
            <person name="Yoshida S."/>
        </authorList>
    </citation>
    <scope>NUCLEOTIDE SEQUENCE</scope>
    <source>
        <strain evidence="12">Okayama</strain>
    </source>
</reference>
<comment type="subcellular location">
    <subcellularLocation>
        <location evidence="1">Secreted</location>
    </subcellularLocation>
</comment>
<accession>A0A830BDR2</accession>
<evidence type="ECO:0000256" key="9">
    <source>
        <dbReference type="ARBA" id="ARBA00023180"/>
    </source>
</evidence>
<dbReference type="PANTHER" id="PTHR11802">
    <property type="entry name" value="SERINE PROTEASE FAMILY S10 SERINE CARBOXYPEPTIDASE"/>
    <property type="match status" value="1"/>
</dbReference>
<dbReference type="PROSITE" id="PS00131">
    <property type="entry name" value="CARBOXYPEPT_SER_SER"/>
    <property type="match status" value="1"/>
</dbReference>
<evidence type="ECO:0000256" key="4">
    <source>
        <dbReference type="ARBA" id="ARBA00022645"/>
    </source>
</evidence>
<dbReference type="AlphaFoldDB" id="A0A830BDR2"/>
<dbReference type="InterPro" id="IPR018202">
    <property type="entry name" value="Ser_caboxypep_ser_AS"/>
</dbReference>
<keyword evidence="5 11" id="KW-0645">Protease</keyword>
<evidence type="ECO:0000256" key="11">
    <source>
        <dbReference type="RuleBase" id="RU361156"/>
    </source>
</evidence>
<dbReference type="PRINTS" id="PR00724">
    <property type="entry name" value="CRBOXYPTASEC"/>
</dbReference>
<evidence type="ECO:0000256" key="1">
    <source>
        <dbReference type="ARBA" id="ARBA00004613"/>
    </source>
</evidence>
<evidence type="ECO:0000256" key="8">
    <source>
        <dbReference type="ARBA" id="ARBA00023157"/>
    </source>
</evidence>
<evidence type="ECO:0000256" key="7">
    <source>
        <dbReference type="ARBA" id="ARBA00022801"/>
    </source>
</evidence>
<evidence type="ECO:0000256" key="3">
    <source>
        <dbReference type="ARBA" id="ARBA00022525"/>
    </source>
</evidence>
<evidence type="ECO:0000256" key="5">
    <source>
        <dbReference type="ARBA" id="ARBA00022670"/>
    </source>
</evidence>
<evidence type="ECO:0000313" key="12">
    <source>
        <dbReference type="EMBL" id="GFP84292.1"/>
    </source>
</evidence>
<dbReference type="GO" id="GO:0006508">
    <property type="term" value="P:proteolysis"/>
    <property type="evidence" value="ECO:0007669"/>
    <property type="project" value="UniProtKB-KW"/>
</dbReference>
<protein>
    <recommendedName>
        <fullName evidence="11">Carboxypeptidase</fullName>
        <ecNumber evidence="11">3.4.16.-</ecNumber>
    </recommendedName>
</protein>
<dbReference type="FunFam" id="3.40.50.11320:FF:000002">
    <property type="entry name" value="Carboxypeptidase"/>
    <property type="match status" value="1"/>
</dbReference>
<dbReference type="InterPro" id="IPR001563">
    <property type="entry name" value="Peptidase_S10"/>
</dbReference>
<evidence type="ECO:0000256" key="2">
    <source>
        <dbReference type="ARBA" id="ARBA00009431"/>
    </source>
</evidence>
<dbReference type="InterPro" id="IPR033124">
    <property type="entry name" value="Ser_caboxypep_his_AS"/>
</dbReference>
<dbReference type="Pfam" id="PF00450">
    <property type="entry name" value="Peptidase_S10"/>
    <property type="match status" value="1"/>
</dbReference>
<dbReference type="EC" id="3.4.16.-" evidence="11"/>
<dbReference type="GO" id="GO:0005773">
    <property type="term" value="C:vacuole"/>
    <property type="evidence" value="ECO:0007669"/>
    <property type="project" value="TreeGrafter"/>
</dbReference>
<keyword evidence="8" id="KW-1015">Disulfide bond</keyword>
<organism evidence="12 13">
    <name type="scientific">Phtheirospermum japonicum</name>
    <dbReference type="NCBI Taxonomy" id="374723"/>
    <lineage>
        <taxon>Eukaryota</taxon>
        <taxon>Viridiplantae</taxon>
        <taxon>Streptophyta</taxon>
        <taxon>Embryophyta</taxon>
        <taxon>Tracheophyta</taxon>
        <taxon>Spermatophyta</taxon>
        <taxon>Magnoliopsida</taxon>
        <taxon>eudicotyledons</taxon>
        <taxon>Gunneridae</taxon>
        <taxon>Pentapetalae</taxon>
        <taxon>asterids</taxon>
        <taxon>lamiids</taxon>
        <taxon>Lamiales</taxon>
        <taxon>Orobanchaceae</taxon>
        <taxon>Orobanchaceae incertae sedis</taxon>
        <taxon>Phtheirospermum</taxon>
    </lineage>
</organism>
<keyword evidence="9" id="KW-0325">Glycoprotein</keyword>
<comment type="caution">
    <text evidence="12">The sequence shown here is derived from an EMBL/GenBank/DDBJ whole genome shotgun (WGS) entry which is preliminary data.</text>
</comment>
<dbReference type="EMBL" id="BMAC01000081">
    <property type="protein sequence ID" value="GFP84292.1"/>
    <property type="molecule type" value="Genomic_DNA"/>
</dbReference>
<dbReference type="Gene3D" id="3.40.50.1820">
    <property type="entry name" value="alpha/beta hydrolase"/>
    <property type="match status" value="1"/>
</dbReference>
<proteinExistence type="inferred from homology"/>
<dbReference type="FunFam" id="3.40.50.1820:FF:000030">
    <property type="entry name" value="Carboxypeptidase"/>
    <property type="match status" value="1"/>
</dbReference>
<dbReference type="Gene3D" id="3.40.50.11320">
    <property type="match status" value="1"/>
</dbReference>